<organism evidence="1">
    <name type="scientific">Anguilla anguilla</name>
    <name type="common">European freshwater eel</name>
    <name type="synonym">Muraena anguilla</name>
    <dbReference type="NCBI Taxonomy" id="7936"/>
    <lineage>
        <taxon>Eukaryota</taxon>
        <taxon>Metazoa</taxon>
        <taxon>Chordata</taxon>
        <taxon>Craniata</taxon>
        <taxon>Vertebrata</taxon>
        <taxon>Euteleostomi</taxon>
        <taxon>Actinopterygii</taxon>
        <taxon>Neopterygii</taxon>
        <taxon>Teleostei</taxon>
        <taxon>Anguilliformes</taxon>
        <taxon>Anguillidae</taxon>
        <taxon>Anguilla</taxon>
    </lineage>
</organism>
<accession>A0A0E9VYG4</accession>
<reference evidence="1" key="2">
    <citation type="journal article" date="2015" name="Fish Shellfish Immunol.">
        <title>Early steps in the European eel (Anguilla anguilla)-Vibrio vulnificus interaction in the gills: Role of the RtxA13 toxin.</title>
        <authorList>
            <person name="Callol A."/>
            <person name="Pajuelo D."/>
            <person name="Ebbesson L."/>
            <person name="Teles M."/>
            <person name="MacKenzie S."/>
            <person name="Amaro C."/>
        </authorList>
    </citation>
    <scope>NUCLEOTIDE SEQUENCE</scope>
</reference>
<reference evidence="1" key="1">
    <citation type="submission" date="2014-11" db="EMBL/GenBank/DDBJ databases">
        <authorList>
            <person name="Amaro Gonzalez C."/>
        </authorList>
    </citation>
    <scope>NUCLEOTIDE SEQUENCE</scope>
</reference>
<proteinExistence type="predicted"/>
<name>A0A0E9VYG4_ANGAN</name>
<protein>
    <submittedName>
        <fullName evidence="1">Uncharacterized protein</fullName>
    </submittedName>
</protein>
<evidence type="ECO:0000313" key="1">
    <source>
        <dbReference type="EMBL" id="JAH83194.1"/>
    </source>
</evidence>
<dbReference type="EMBL" id="GBXM01025383">
    <property type="protein sequence ID" value="JAH83194.1"/>
    <property type="molecule type" value="Transcribed_RNA"/>
</dbReference>
<sequence>MRELWVEAEPSFDMPKNNNVKLFWRGPQKRALLYTLYKIKSYN</sequence>
<dbReference type="AlphaFoldDB" id="A0A0E9VYG4"/>